<dbReference type="PRINTS" id="PR00413">
    <property type="entry name" value="HADHALOGNASE"/>
</dbReference>
<accession>F0T2H9</accession>
<comment type="catalytic activity">
    <reaction evidence="9">
        <text>beta-D-glucose 1-phosphate = beta-D-glucose 6-phosphate</text>
        <dbReference type="Rhea" id="RHEA:20113"/>
        <dbReference type="ChEBI" id="CHEBI:57684"/>
        <dbReference type="ChEBI" id="CHEBI:58247"/>
        <dbReference type="EC" id="5.4.2.6"/>
    </reaction>
</comment>
<dbReference type="AlphaFoldDB" id="F0T2H9"/>
<dbReference type="NCBIfam" id="TIGR01549">
    <property type="entry name" value="HAD-SF-IA-v1"/>
    <property type="match status" value="1"/>
</dbReference>
<evidence type="ECO:0000256" key="11">
    <source>
        <dbReference type="ARBA" id="ARBA00044991"/>
    </source>
</evidence>
<dbReference type="GO" id="GO:0016787">
    <property type="term" value="F:hydrolase activity"/>
    <property type="evidence" value="ECO:0007669"/>
    <property type="project" value="UniProtKB-KW"/>
</dbReference>
<dbReference type="GO" id="GO:0046872">
    <property type="term" value="F:metal ion binding"/>
    <property type="evidence" value="ECO:0007669"/>
    <property type="project" value="UniProtKB-KW"/>
</dbReference>
<proteinExistence type="inferred from homology"/>
<dbReference type="FunFam" id="3.40.50.1000:FF:000036">
    <property type="entry name" value="HAD family hydrolase"/>
    <property type="match status" value="1"/>
</dbReference>
<keyword evidence="7" id="KW-0413">Isomerase</keyword>
<dbReference type="InterPro" id="IPR006439">
    <property type="entry name" value="HAD-SF_hydro_IA"/>
</dbReference>
<dbReference type="EMBL" id="CP002547">
    <property type="protein sequence ID" value="ADY55297.1"/>
    <property type="molecule type" value="Genomic_DNA"/>
</dbReference>
<dbReference type="HOGENOM" id="CLU_045011_13_2_9"/>
<evidence type="ECO:0000313" key="13">
    <source>
        <dbReference type="Proteomes" id="UP000007488"/>
    </source>
</evidence>
<dbReference type="InterPro" id="IPR023198">
    <property type="entry name" value="PGP-like_dom2"/>
</dbReference>
<dbReference type="Pfam" id="PF13419">
    <property type="entry name" value="HAD_2"/>
    <property type="match status" value="1"/>
</dbReference>
<keyword evidence="8" id="KW-0119">Carbohydrate metabolism</keyword>
<evidence type="ECO:0000256" key="9">
    <source>
        <dbReference type="ARBA" id="ARBA00044926"/>
    </source>
</evidence>
<comment type="similarity">
    <text evidence="2">Belongs to the HAD-like hydrolase superfamily. CbbY/CbbZ/Gph/YieH family.</text>
</comment>
<comment type="cofactor">
    <cofactor evidence="1">
        <name>Mg(2+)</name>
        <dbReference type="ChEBI" id="CHEBI:18420"/>
    </cofactor>
</comment>
<keyword evidence="4" id="KW-0479">Metal-binding</keyword>
<dbReference type="SFLD" id="SFLDG01135">
    <property type="entry name" value="C1.5.6:_HAD__Beta-PGM__Phospha"/>
    <property type="match status" value="1"/>
</dbReference>
<dbReference type="InterPro" id="IPR010976">
    <property type="entry name" value="B-phosphoglucomutase_hydrolase"/>
</dbReference>
<keyword evidence="5 12" id="KW-0378">Hydrolase</keyword>
<dbReference type="InterPro" id="IPR036412">
    <property type="entry name" value="HAD-like_sf"/>
</dbReference>
<dbReference type="Proteomes" id="UP000007488">
    <property type="component" value="Chromosome"/>
</dbReference>
<sequence length="218" mass="24084">MVRMVKAVIFDMDGVIIDSEPIHFVSDQMTLQDYGVEITNEELSKYVGISNPVMWSELREKYGLAAAVEELLAKQMYYKKLLFGGRELQCIEGIESLLRNLKHSGLKIGLASSSPREFIEIIINNLGLAGYFEAVVSGEEVERSKPAPDVFLRAAELLKVNPSDCMVIEDSEHGVKAAKAAGMKCIGYLNTNSGQQDLRLADKMVSSLKDIDFADSLS</sequence>
<evidence type="ECO:0000256" key="5">
    <source>
        <dbReference type="ARBA" id="ARBA00022801"/>
    </source>
</evidence>
<keyword evidence="3" id="KW-0597">Phosphoprotein</keyword>
<dbReference type="KEGG" id="sgy:Sgly_0956"/>
<keyword evidence="6" id="KW-0460">Magnesium</keyword>
<dbReference type="PANTHER" id="PTHR46193">
    <property type="entry name" value="6-PHOSPHOGLUCONATE PHOSPHATASE"/>
    <property type="match status" value="1"/>
</dbReference>
<evidence type="ECO:0000256" key="2">
    <source>
        <dbReference type="ARBA" id="ARBA00006171"/>
    </source>
</evidence>
<dbReference type="InterPro" id="IPR051600">
    <property type="entry name" value="Beta-PGM-like"/>
</dbReference>
<name>F0T2H9_SYNGF</name>
<evidence type="ECO:0000256" key="6">
    <source>
        <dbReference type="ARBA" id="ARBA00022842"/>
    </source>
</evidence>
<evidence type="ECO:0000313" key="12">
    <source>
        <dbReference type="EMBL" id="ADY55297.1"/>
    </source>
</evidence>
<gene>
    <name evidence="12" type="ordered locus">Sgly_0956</name>
</gene>
<dbReference type="InterPro" id="IPR023214">
    <property type="entry name" value="HAD_sf"/>
</dbReference>
<protein>
    <recommendedName>
        <fullName evidence="11">Beta-phosphoglucomutase</fullName>
        <ecNumber evidence="10">5.4.2.6</ecNumber>
    </recommendedName>
</protein>
<dbReference type="InterPro" id="IPR041492">
    <property type="entry name" value="HAD_2"/>
</dbReference>
<dbReference type="SFLD" id="SFLDS00003">
    <property type="entry name" value="Haloacid_Dehalogenase"/>
    <property type="match status" value="1"/>
</dbReference>
<evidence type="ECO:0000256" key="3">
    <source>
        <dbReference type="ARBA" id="ARBA00022553"/>
    </source>
</evidence>
<dbReference type="EC" id="5.4.2.6" evidence="10"/>
<dbReference type="PANTHER" id="PTHR46193:SF18">
    <property type="entry name" value="HEXITOL PHOSPHATASE B"/>
    <property type="match status" value="1"/>
</dbReference>
<dbReference type="NCBIfam" id="TIGR01509">
    <property type="entry name" value="HAD-SF-IA-v3"/>
    <property type="match status" value="1"/>
</dbReference>
<evidence type="ECO:0000256" key="7">
    <source>
        <dbReference type="ARBA" id="ARBA00023235"/>
    </source>
</evidence>
<dbReference type="GO" id="GO:0008801">
    <property type="term" value="F:beta-phosphoglucomutase activity"/>
    <property type="evidence" value="ECO:0007669"/>
    <property type="project" value="UniProtKB-EC"/>
</dbReference>
<evidence type="ECO:0000256" key="10">
    <source>
        <dbReference type="ARBA" id="ARBA00044968"/>
    </source>
</evidence>
<dbReference type="CDD" id="cd16423">
    <property type="entry name" value="HAD_BPGM-like"/>
    <property type="match status" value="1"/>
</dbReference>
<dbReference type="STRING" id="645991.Sgly_0956"/>
<dbReference type="eggNOG" id="COG0637">
    <property type="taxonomic scope" value="Bacteria"/>
</dbReference>
<reference evidence="13" key="2">
    <citation type="submission" date="2011-02" db="EMBL/GenBank/DDBJ databases">
        <title>The complete genome of Syntrophobotulus glycolicus DSM 8271.</title>
        <authorList>
            <person name="Lucas S."/>
            <person name="Copeland A."/>
            <person name="Lapidus A."/>
            <person name="Bruce D."/>
            <person name="Goodwin L."/>
            <person name="Pitluck S."/>
            <person name="Kyrpides N."/>
            <person name="Mavromatis K."/>
            <person name="Pagani I."/>
            <person name="Ivanova N."/>
            <person name="Mikhailova N."/>
            <person name="Chertkov O."/>
            <person name="Held B."/>
            <person name="Detter J.C."/>
            <person name="Tapia R."/>
            <person name="Han C."/>
            <person name="Land M."/>
            <person name="Hauser L."/>
            <person name="Markowitz V."/>
            <person name="Cheng J.-F."/>
            <person name="Hugenholtz P."/>
            <person name="Woyke T."/>
            <person name="Wu D."/>
            <person name="Spring S."/>
            <person name="Schroeder M."/>
            <person name="Brambilla E."/>
            <person name="Klenk H.-P."/>
            <person name="Eisen J.A."/>
        </authorList>
    </citation>
    <scope>NUCLEOTIDE SEQUENCE [LARGE SCALE GENOMIC DNA]</scope>
    <source>
        <strain evidence="13">DSM 8271 / FlGlyR</strain>
    </source>
</reference>
<evidence type="ECO:0000256" key="1">
    <source>
        <dbReference type="ARBA" id="ARBA00001946"/>
    </source>
</evidence>
<dbReference type="SFLD" id="SFLDG01129">
    <property type="entry name" value="C1.5:_HAD__Beta-PGM__Phosphata"/>
    <property type="match status" value="1"/>
</dbReference>
<dbReference type="Gene3D" id="1.10.150.240">
    <property type="entry name" value="Putative phosphatase, domain 2"/>
    <property type="match status" value="1"/>
</dbReference>
<dbReference type="NCBIfam" id="TIGR02009">
    <property type="entry name" value="PGMB-YQAB-SF"/>
    <property type="match status" value="1"/>
</dbReference>
<reference evidence="12 13" key="1">
    <citation type="journal article" date="2011" name="Stand. Genomic Sci.">
        <title>Complete genome sequence of Syntrophobotulus glycolicus type strain (FlGlyR).</title>
        <authorList>
            <person name="Han C."/>
            <person name="Mwirichia R."/>
            <person name="Chertkov O."/>
            <person name="Held B."/>
            <person name="Lapidus A."/>
            <person name="Nolan M."/>
            <person name="Lucas S."/>
            <person name="Hammon N."/>
            <person name="Deshpande S."/>
            <person name="Cheng J.F."/>
            <person name="Tapia R."/>
            <person name="Goodwin L."/>
            <person name="Pitluck S."/>
            <person name="Huntemann M."/>
            <person name="Liolios K."/>
            <person name="Ivanova N."/>
            <person name="Pagani I."/>
            <person name="Mavromatis K."/>
            <person name="Ovchinikova G."/>
            <person name="Pati A."/>
            <person name="Chen A."/>
            <person name="Palaniappan K."/>
            <person name="Land M."/>
            <person name="Hauser L."/>
            <person name="Brambilla E.M."/>
            <person name="Rohde M."/>
            <person name="Spring S."/>
            <person name="Sikorski J."/>
            <person name="Goker M."/>
            <person name="Woyke T."/>
            <person name="Bristow J."/>
            <person name="Eisen J.A."/>
            <person name="Markowitz V."/>
            <person name="Hugenholtz P."/>
            <person name="Kyrpides N.C."/>
            <person name="Klenk H.P."/>
            <person name="Detter J.C."/>
        </authorList>
    </citation>
    <scope>NUCLEOTIDE SEQUENCE [LARGE SCALE GENOMIC DNA]</scope>
    <source>
        <strain evidence="13">DSM 8271 / FlGlyR</strain>
    </source>
</reference>
<dbReference type="Gene3D" id="3.40.50.1000">
    <property type="entry name" value="HAD superfamily/HAD-like"/>
    <property type="match status" value="1"/>
</dbReference>
<evidence type="ECO:0000256" key="4">
    <source>
        <dbReference type="ARBA" id="ARBA00022723"/>
    </source>
</evidence>
<evidence type="ECO:0000256" key="8">
    <source>
        <dbReference type="ARBA" id="ARBA00023277"/>
    </source>
</evidence>
<keyword evidence="13" id="KW-1185">Reference proteome</keyword>
<organism evidence="12 13">
    <name type="scientific">Syntrophobotulus glycolicus (strain DSM 8271 / FlGlyR)</name>
    <dbReference type="NCBI Taxonomy" id="645991"/>
    <lineage>
        <taxon>Bacteria</taxon>
        <taxon>Bacillati</taxon>
        <taxon>Bacillota</taxon>
        <taxon>Clostridia</taxon>
        <taxon>Eubacteriales</taxon>
        <taxon>Desulfitobacteriaceae</taxon>
        <taxon>Syntrophobotulus</taxon>
    </lineage>
</organism>
<dbReference type="SUPFAM" id="SSF56784">
    <property type="entry name" value="HAD-like"/>
    <property type="match status" value="1"/>
</dbReference>